<dbReference type="NCBIfam" id="TIGR03718">
    <property type="entry name" value="R_switched_Alx"/>
    <property type="match status" value="1"/>
</dbReference>
<feature type="transmembrane region" description="Helical" evidence="6">
    <location>
        <begin position="117"/>
        <end position="137"/>
    </location>
</feature>
<dbReference type="AlphaFoldDB" id="A0A2W5C0K7"/>
<evidence type="ECO:0000256" key="6">
    <source>
        <dbReference type="SAM" id="Phobius"/>
    </source>
</evidence>
<evidence type="ECO:0000256" key="5">
    <source>
        <dbReference type="ARBA" id="ARBA00023136"/>
    </source>
</evidence>
<dbReference type="GO" id="GO:0016020">
    <property type="term" value="C:membrane"/>
    <property type="evidence" value="ECO:0007669"/>
    <property type="project" value="UniProtKB-SubCell"/>
</dbReference>
<dbReference type="PANTHER" id="PTHR30238:SF0">
    <property type="entry name" value="THYLAKOID MEMBRANE PROTEIN TERC, CHLOROPLASTIC"/>
    <property type="match status" value="1"/>
</dbReference>
<evidence type="ECO:0000313" key="7">
    <source>
        <dbReference type="EMBL" id="PZO88855.1"/>
    </source>
</evidence>
<evidence type="ECO:0000256" key="1">
    <source>
        <dbReference type="ARBA" id="ARBA00004141"/>
    </source>
</evidence>
<feature type="transmembrane region" description="Helical" evidence="6">
    <location>
        <begin position="52"/>
        <end position="71"/>
    </location>
</feature>
<keyword evidence="4 6" id="KW-1133">Transmembrane helix</keyword>
<dbReference type="EMBL" id="QFNK01000006">
    <property type="protein sequence ID" value="PZO88855.1"/>
    <property type="molecule type" value="Genomic_DNA"/>
</dbReference>
<dbReference type="Proteomes" id="UP000249557">
    <property type="component" value="Unassembled WGS sequence"/>
</dbReference>
<dbReference type="InterPro" id="IPR022369">
    <property type="entry name" value="Integral_membrane_TerC_rswitch"/>
</dbReference>
<feature type="transmembrane region" description="Helical" evidence="6">
    <location>
        <begin position="143"/>
        <end position="162"/>
    </location>
</feature>
<keyword evidence="5 6" id="KW-0472">Membrane</keyword>
<feature type="transmembrane region" description="Helical" evidence="6">
    <location>
        <begin position="83"/>
        <end position="105"/>
    </location>
</feature>
<gene>
    <name evidence="7" type="ORF">DI626_00830</name>
</gene>
<reference evidence="7 8" key="1">
    <citation type="submission" date="2017-08" db="EMBL/GenBank/DDBJ databases">
        <title>Infants hospitalized years apart are colonized by the same room-sourced microbial strains.</title>
        <authorList>
            <person name="Brooks B."/>
            <person name="Olm M.R."/>
            <person name="Firek B.A."/>
            <person name="Baker R."/>
            <person name="Thomas B.C."/>
            <person name="Morowitz M.J."/>
            <person name="Banfield J.F."/>
        </authorList>
    </citation>
    <scope>NUCLEOTIDE SEQUENCE [LARGE SCALE GENOMIC DNA]</scope>
    <source>
        <strain evidence="7">S2_018_000_R2_104</strain>
    </source>
</reference>
<feature type="transmembrane region" description="Helical" evidence="6">
    <location>
        <begin position="302"/>
        <end position="323"/>
    </location>
</feature>
<comment type="caution">
    <text evidence="7">The sequence shown here is derived from an EMBL/GenBank/DDBJ whole genome shotgun (WGS) entry which is preliminary data.</text>
</comment>
<dbReference type="InterPro" id="IPR005496">
    <property type="entry name" value="Integral_membrane_TerC"/>
</dbReference>
<evidence type="ECO:0000256" key="2">
    <source>
        <dbReference type="ARBA" id="ARBA00007511"/>
    </source>
</evidence>
<evidence type="ECO:0000256" key="4">
    <source>
        <dbReference type="ARBA" id="ARBA00022989"/>
    </source>
</evidence>
<comment type="similarity">
    <text evidence="2">Belongs to the TerC family.</text>
</comment>
<accession>A0A2W5C0K7</accession>
<proteinExistence type="inferred from homology"/>
<evidence type="ECO:0000256" key="3">
    <source>
        <dbReference type="ARBA" id="ARBA00022692"/>
    </source>
</evidence>
<dbReference type="PANTHER" id="PTHR30238">
    <property type="entry name" value="MEMBRANE BOUND PREDICTED REDOX MODULATOR"/>
    <property type="match status" value="1"/>
</dbReference>
<dbReference type="Pfam" id="PF03741">
    <property type="entry name" value="TerC"/>
    <property type="match status" value="1"/>
</dbReference>
<keyword evidence="3 6" id="KW-0812">Transmembrane</keyword>
<feature type="transmembrane region" description="Helical" evidence="6">
    <location>
        <begin position="278"/>
        <end position="296"/>
    </location>
</feature>
<protein>
    <submittedName>
        <fullName evidence="7">TerC family protein</fullName>
    </submittedName>
</protein>
<evidence type="ECO:0000313" key="8">
    <source>
        <dbReference type="Proteomes" id="UP000249557"/>
    </source>
</evidence>
<feature type="transmembrane region" description="Helical" evidence="6">
    <location>
        <begin position="20"/>
        <end position="40"/>
    </location>
</feature>
<comment type="subcellular location">
    <subcellularLocation>
        <location evidence="1">Membrane</location>
        <topology evidence="1">Multi-pass membrane protein</topology>
    </subcellularLocation>
</comment>
<feature type="transmembrane region" description="Helical" evidence="6">
    <location>
        <begin position="209"/>
        <end position="226"/>
    </location>
</feature>
<feature type="transmembrane region" description="Helical" evidence="6">
    <location>
        <begin position="246"/>
        <end position="266"/>
    </location>
</feature>
<name>A0A2W5C0K7_9BACT</name>
<sequence length="334" mass="37814">MDLTILTQFLTQDFLGHAVWIWGAFFIFVFTLLFVDLFVLNKKDHVIELKESLRLASIYASLGLLFGLWILHNDGGAQAADYYTVWLLELSLSMDNLFVMSVIFSSFAIPRQYQHRVLVWGIIGVVVLRGIMIAAGSVLVQQYAWVLVIFAIILILTGIKLLKTDTEEKEDYSQKPYVRFLKRHLRVDDQIHGNHFFVKMRESVNSSKMVWYATPLFLALCTIELTDVMFAFDSVPAALAVTTDPYIVFTANIFAILGLRAMFFAIEHIIHRFEYLKYSLSIVLILIGLKVIYVHFTGDHVPAVISLGLTVGVLAGGIIASLLRTKKGDEHPHV</sequence>
<organism evidence="7 8">
    <name type="scientific">Micavibrio aeruginosavorus</name>
    <dbReference type="NCBI Taxonomy" id="349221"/>
    <lineage>
        <taxon>Bacteria</taxon>
        <taxon>Pseudomonadati</taxon>
        <taxon>Bdellovibrionota</taxon>
        <taxon>Bdellovibrionia</taxon>
        <taxon>Bdellovibrionales</taxon>
        <taxon>Pseudobdellovibrionaceae</taxon>
        <taxon>Micavibrio</taxon>
    </lineage>
</organism>